<evidence type="ECO:0000313" key="9">
    <source>
        <dbReference type="EMBL" id="GFS09142.1"/>
    </source>
</evidence>
<comment type="caution">
    <text evidence="6">Lacks conserved residue(s) required for the propagation of feature annotation.</text>
</comment>
<dbReference type="GO" id="GO:0005886">
    <property type="term" value="C:plasma membrane"/>
    <property type="evidence" value="ECO:0007669"/>
    <property type="project" value="TreeGrafter"/>
</dbReference>
<feature type="region of interest" description="Disordered" evidence="7">
    <location>
        <begin position="71"/>
        <end position="96"/>
    </location>
</feature>
<comment type="subcellular location">
    <subcellularLocation>
        <location evidence="1 6">Membrane</location>
        <topology evidence="1 6">Multi-pass membrane protein</topology>
    </subcellularLocation>
</comment>
<feature type="compositionally biased region" description="Low complexity" evidence="7">
    <location>
        <begin position="85"/>
        <end position="96"/>
    </location>
</feature>
<reference evidence="9 10" key="1">
    <citation type="journal article" date="2021" name="Elife">
        <title>Chloroplast acquisition without the gene transfer in kleptoplastic sea slugs, Plakobranchus ocellatus.</title>
        <authorList>
            <person name="Maeda T."/>
            <person name="Takahashi S."/>
            <person name="Yoshida T."/>
            <person name="Shimamura S."/>
            <person name="Takaki Y."/>
            <person name="Nagai Y."/>
            <person name="Toyoda A."/>
            <person name="Suzuki Y."/>
            <person name="Arimoto A."/>
            <person name="Ishii H."/>
            <person name="Satoh N."/>
            <person name="Nishiyama T."/>
            <person name="Hasebe M."/>
            <person name="Maruyama T."/>
            <person name="Minagawa J."/>
            <person name="Obokata J."/>
            <person name="Shigenobu S."/>
        </authorList>
    </citation>
    <scope>NUCLEOTIDE SEQUENCE [LARGE SCALE GENOMIC DNA]</scope>
</reference>
<evidence type="ECO:0000259" key="8">
    <source>
        <dbReference type="Pfam" id="PF04547"/>
    </source>
</evidence>
<dbReference type="Proteomes" id="UP000762676">
    <property type="component" value="Unassembled WGS sequence"/>
</dbReference>
<evidence type="ECO:0000256" key="1">
    <source>
        <dbReference type="ARBA" id="ARBA00004141"/>
    </source>
</evidence>
<evidence type="ECO:0000256" key="5">
    <source>
        <dbReference type="ARBA" id="ARBA00023136"/>
    </source>
</evidence>
<dbReference type="AlphaFoldDB" id="A0AAV4IJ10"/>
<keyword evidence="3 6" id="KW-0812">Transmembrane</keyword>
<evidence type="ECO:0000256" key="6">
    <source>
        <dbReference type="RuleBase" id="RU280814"/>
    </source>
</evidence>
<dbReference type="EMBL" id="BMAT01002557">
    <property type="protein sequence ID" value="GFS09142.1"/>
    <property type="molecule type" value="Genomic_DNA"/>
</dbReference>
<dbReference type="InterPro" id="IPR007632">
    <property type="entry name" value="Anoctamin"/>
</dbReference>
<dbReference type="PANTHER" id="PTHR12308">
    <property type="entry name" value="ANOCTAMIN"/>
    <property type="match status" value="1"/>
</dbReference>
<evidence type="ECO:0000256" key="2">
    <source>
        <dbReference type="ARBA" id="ARBA00009671"/>
    </source>
</evidence>
<dbReference type="PANTHER" id="PTHR12308:SF73">
    <property type="entry name" value="ANOCTAMIN"/>
    <property type="match status" value="1"/>
</dbReference>
<feature type="transmembrane region" description="Helical" evidence="6">
    <location>
        <begin position="249"/>
        <end position="268"/>
    </location>
</feature>
<comment type="similarity">
    <text evidence="2 6">Belongs to the anoctamin family.</text>
</comment>
<keyword evidence="4 6" id="KW-1133">Transmembrane helix</keyword>
<evidence type="ECO:0000256" key="4">
    <source>
        <dbReference type="ARBA" id="ARBA00022989"/>
    </source>
</evidence>
<evidence type="ECO:0000256" key="3">
    <source>
        <dbReference type="ARBA" id="ARBA00022692"/>
    </source>
</evidence>
<feature type="transmembrane region" description="Helical" evidence="6">
    <location>
        <begin position="211"/>
        <end position="234"/>
    </location>
</feature>
<dbReference type="Pfam" id="PF04547">
    <property type="entry name" value="Anoctamin"/>
    <property type="match status" value="1"/>
</dbReference>
<organism evidence="9 10">
    <name type="scientific">Elysia marginata</name>
    <dbReference type="NCBI Taxonomy" id="1093978"/>
    <lineage>
        <taxon>Eukaryota</taxon>
        <taxon>Metazoa</taxon>
        <taxon>Spiralia</taxon>
        <taxon>Lophotrochozoa</taxon>
        <taxon>Mollusca</taxon>
        <taxon>Gastropoda</taxon>
        <taxon>Heterobranchia</taxon>
        <taxon>Euthyneura</taxon>
        <taxon>Panpulmonata</taxon>
        <taxon>Sacoglossa</taxon>
        <taxon>Placobranchoidea</taxon>
        <taxon>Plakobranchidae</taxon>
        <taxon>Elysia</taxon>
    </lineage>
</organism>
<sequence length="448" mass="51723">MNKIHLFEGWESPEYFFRPAVRSLLVNHILINIDIRTAAEVEEDAAEEDSDEEVGDDSFFCLCKRQPPDAVDKEESKSLKRKVSQRQVQQQQHQVVPQRKSKSQWEKLTTVENLQRTSKITDVLGDVKEAFDNKVTPFFALFICCWGTVFLELWKRQRATLAYEWDVDQFEANEPDRPQFYGTSVKPDPVTLDVMWFYPFKRQLMKYTTSVSILLLMVALVIASVVGVIIYRVIMNVDYCPNLNDNECLVLTTVVSSILNAVSILLLGKVYDMLAIKLTDWENHRTQTRYDDALIMKLFAFQFVNSYASCFYIAFFRGRGSIFKDRYVDDCEGSCMTQLSFQVLILMVAKPFPKFLKDICIPLLLRLWRQRPNCLRCLCLPCCKPTNQVGQGDNQASEEDPEDKVPPPHASHVGFLERERLKPDLGDFTLGEFTEKVILYGFLMVSRG</sequence>
<comment type="caution">
    <text evidence="9">The sequence shown here is derived from an EMBL/GenBank/DDBJ whole genome shotgun (WGS) entry which is preliminary data.</text>
</comment>
<dbReference type="GO" id="GO:0005254">
    <property type="term" value="F:chloride channel activity"/>
    <property type="evidence" value="ECO:0007669"/>
    <property type="project" value="TreeGrafter"/>
</dbReference>
<evidence type="ECO:0000256" key="7">
    <source>
        <dbReference type="SAM" id="MobiDB-lite"/>
    </source>
</evidence>
<feature type="transmembrane region" description="Helical" evidence="6">
    <location>
        <begin position="294"/>
        <end position="315"/>
    </location>
</feature>
<keyword evidence="5 6" id="KW-0472">Membrane</keyword>
<feature type="domain" description="Anoctamin transmembrane" evidence="8">
    <location>
        <begin position="130"/>
        <end position="444"/>
    </location>
</feature>
<evidence type="ECO:0000313" key="10">
    <source>
        <dbReference type="Proteomes" id="UP000762676"/>
    </source>
</evidence>
<name>A0AAV4IJ10_9GAST</name>
<keyword evidence="10" id="KW-1185">Reference proteome</keyword>
<protein>
    <recommendedName>
        <fullName evidence="6">Anoctamin</fullName>
    </recommendedName>
</protein>
<gene>
    <name evidence="9" type="ORF">ElyMa_001291300</name>
</gene>
<proteinExistence type="inferred from homology"/>
<accession>A0AAV4IJ10</accession>
<dbReference type="InterPro" id="IPR049452">
    <property type="entry name" value="Anoctamin_TM"/>
</dbReference>
<feature type="transmembrane region" description="Helical" evidence="6">
    <location>
        <begin position="135"/>
        <end position="154"/>
    </location>
</feature>